<evidence type="ECO:0000313" key="6">
    <source>
        <dbReference type="Proteomes" id="UP001162834"/>
    </source>
</evidence>
<dbReference type="PANTHER" id="PTHR45947:SF14">
    <property type="entry name" value="SLL1723 PROTEIN"/>
    <property type="match status" value="1"/>
</dbReference>
<name>A0A9E6Y413_9ACTN</name>
<dbReference type="EMBL" id="CP087164">
    <property type="protein sequence ID" value="UGS38841.1"/>
    <property type="molecule type" value="Genomic_DNA"/>
</dbReference>
<evidence type="ECO:0000256" key="1">
    <source>
        <dbReference type="ARBA" id="ARBA00022676"/>
    </source>
</evidence>
<feature type="domain" description="Glycosyltransferase subfamily 4-like N-terminal" evidence="4">
    <location>
        <begin position="22"/>
        <end position="195"/>
    </location>
</feature>
<dbReference type="PANTHER" id="PTHR45947">
    <property type="entry name" value="SULFOQUINOVOSYL TRANSFERASE SQD2"/>
    <property type="match status" value="1"/>
</dbReference>
<dbReference type="KEGG" id="sbae:DSM104329_05271"/>
<dbReference type="Pfam" id="PF13579">
    <property type="entry name" value="Glyco_trans_4_4"/>
    <property type="match status" value="1"/>
</dbReference>
<evidence type="ECO:0000313" key="5">
    <source>
        <dbReference type="EMBL" id="UGS38841.1"/>
    </source>
</evidence>
<dbReference type="InterPro" id="IPR050194">
    <property type="entry name" value="Glycosyltransferase_grp1"/>
</dbReference>
<evidence type="ECO:0000259" key="4">
    <source>
        <dbReference type="Pfam" id="PF13579"/>
    </source>
</evidence>
<keyword evidence="2 5" id="KW-0808">Transferase</keyword>
<keyword evidence="1 5" id="KW-0328">Glycosyltransferase</keyword>
<evidence type="ECO:0000259" key="3">
    <source>
        <dbReference type="Pfam" id="PF00534"/>
    </source>
</evidence>
<dbReference type="Gene3D" id="3.40.50.2000">
    <property type="entry name" value="Glycogen Phosphorylase B"/>
    <property type="match status" value="2"/>
</dbReference>
<dbReference type="AlphaFoldDB" id="A0A9E6Y413"/>
<dbReference type="RefSeq" id="WP_259312856.1">
    <property type="nucleotide sequence ID" value="NZ_CP087164.1"/>
</dbReference>
<dbReference type="Pfam" id="PF00534">
    <property type="entry name" value="Glycos_transf_1"/>
    <property type="match status" value="1"/>
</dbReference>
<gene>
    <name evidence="5" type="primary">mshA_24</name>
    <name evidence="5" type="ORF">DSM104329_05271</name>
</gene>
<dbReference type="GO" id="GO:0102710">
    <property type="term" value="F:D-inositol-3-phosphate glycosyltransferase activity"/>
    <property type="evidence" value="ECO:0007669"/>
    <property type="project" value="UniProtKB-EC"/>
</dbReference>
<feature type="domain" description="Glycosyl transferase family 1" evidence="3">
    <location>
        <begin position="207"/>
        <end position="359"/>
    </location>
</feature>
<accession>A0A9E6Y413</accession>
<organism evidence="5 6">
    <name type="scientific">Capillimicrobium parvum</name>
    <dbReference type="NCBI Taxonomy" id="2884022"/>
    <lineage>
        <taxon>Bacteria</taxon>
        <taxon>Bacillati</taxon>
        <taxon>Actinomycetota</taxon>
        <taxon>Thermoleophilia</taxon>
        <taxon>Solirubrobacterales</taxon>
        <taxon>Capillimicrobiaceae</taxon>
        <taxon>Capillimicrobium</taxon>
    </lineage>
</organism>
<sequence length="393" mass="42494">MKALVVAEFYPSERDPVLGIWAHEQAVAARDAGAEVEVVVLHRLVPPRTSLRNRSALHELGRRLREPRTQHRDGLRVTYVPFVSPPRARAYARWGAWAAPPLAAALRRIRRRFPFDVVHAHNSVPAGQAVLRARTRAPLVLSVHGPDVLFVPQQVPGGDVAVRHALSGARIVLANSEGIANLVRRQGVGDVRVVHLGTDLPGGIEQKSAETIVTVGHLVARKRHADVIRALWLLRERHPELHYLVIGDGPERGNLERLAADLGVPVRFTGQLEHAQALGLARRCALFVMPSIDEAFGVAYVEAMAGGVPAIGARGEPGPEDIGDGLVLVPPGDPERLAAQIEDLVAEPRYLQELGAVARATVAERFTWARCGTDTVAAYEAALGAEAGDKRAI</sequence>
<reference evidence="5" key="1">
    <citation type="journal article" date="2022" name="Int. J. Syst. Evol. Microbiol.">
        <title>Pseudomonas aegrilactucae sp. nov. and Pseudomonas morbosilactucae sp. nov., pathogens causing bacterial rot of lettuce in Japan.</title>
        <authorList>
            <person name="Sawada H."/>
            <person name="Fujikawa T."/>
            <person name="Satou M."/>
        </authorList>
    </citation>
    <scope>NUCLEOTIDE SEQUENCE</scope>
    <source>
        <strain evidence="5">0166_1</strain>
    </source>
</reference>
<dbReference type="InterPro" id="IPR028098">
    <property type="entry name" value="Glyco_trans_4-like_N"/>
</dbReference>
<keyword evidence="6" id="KW-1185">Reference proteome</keyword>
<dbReference type="GO" id="GO:1901137">
    <property type="term" value="P:carbohydrate derivative biosynthetic process"/>
    <property type="evidence" value="ECO:0007669"/>
    <property type="project" value="UniProtKB-ARBA"/>
</dbReference>
<proteinExistence type="predicted"/>
<dbReference type="InterPro" id="IPR001296">
    <property type="entry name" value="Glyco_trans_1"/>
</dbReference>
<protein>
    <submittedName>
        <fullName evidence="5">D-inositol-3-phosphate glycosyltransferase</fullName>
        <ecNumber evidence="5">2.4.1.250</ecNumber>
    </submittedName>
</protein>
<dbReference type="Proteomes" id="UP001162834">
    <property type="component" value="Chromosome"/>
</dbReference>
<dbReference type="SUPFAM" id="SSF53756">
    <property type="entry name" value="UDP-Glycosyltransferase/glycogen phosphorylase"/>
    <property type="match status" value="1"/>
</dbReference>
<evidence type="ECO:0000256" key="2">
    <source>
        <dbReference type="ARBA" id="ARBA00022679"/>
    </source>
</evidence>
<dbReference type="EC" id="2.4.1.250" evidence="5"/>